<organism evidence="2 3">
    <name type="scientific">Methylobacterium adhaesivum</name>
    <dbReference type="NCBI Taxonomy" id="333297"/>
    <lineage>
        <taxon>Bacteria</taxon>
        <taxon>Pseudomonadati</taxon>
        <taxon>Pseudomonadota</taxon>
        <taxon>Alphaproteobacteria</taxon>
        <taxon>Hyphomicrobiales</taxon>
        <taxon>Methylobacteriaceae</taxon>
        <taxon>Methylobacterium</taxon>
    </lineage>
</organism>
<dbReference type="EMBL" id="JAUFPX010000006">
    <property type="protein sequence ID" value="MDN3590935.1"/>
    <property type="molecule type" value="Genomic_DNA"/>
</dbReference>
<feature type="transmembrane region" description="Helical" evidence="1">
    <location>
        <begin position="76"/>
        <end position="93"/>
    </location>
</feature>
<dbReference type="PANTHER" id="PTHR34703">
    <property type="entry name" value="ANTIPORTER SUBUNIT MNHG2-RELATED"/>
    <property type="match status" value="1"/>
</dbReference>
<comment type="caution">
    <text evidence="2">The sequence shown here is derived from an EMBL/GenBank/DDBJ whole genome shotgun (WGS) entry which is preliminary data.</text>
</comment>
<evidence type="ECO:0000313" key="2">
    <source>
        <dbReference type="EMBL" id="MDN3590935.1"/>
    </source>
</evidence>
<proteinExistence type="predicted"/>
<gene>
    <name evidence="2" type="primary">mnhG</name>
    <name evidence="2" type="ORF">QWZ12_09950</name>
</gene>
<keyword evidence="1" id="KW-0472">Membrane</keyword>
<dbReference type="NCBIfam" id="TIGR01300">
    <property type="entry name" value="CPA3_mnhG_phaG"/>
    <property type="match status" value="1"/>
</dbReference>
<evidence type="ECO:0000256" key="1">
    <source>
        <dbReference type="SAM" id="Phobius"/>
    </source>
</evidence>
<feature type="transmembrane region" description="Helical" evidence="1">
    <location>
        <begin position="6"/>
        <end position="32"/>
    </location>
</feature>
<dbReference type="RefSeq" id="WP_238222423.1">
    <property type="nucleotide sequence ID" value="NZ_BPQD01000003.1"/>
</dbReference>
<name>A0ABT8BGP0_9HYPH</name>
<dbReference type="Proteomes" id="UP001224644">
    <property type="component" value="Unassembled WGS sequence"/>
</dbReference>
<protein>
    <submittedName>
        <fullName evidence="2">Monovalent cation/H(+) antiporter subunit G</fullName>
    </submittedName>
</protein>
<dbReference type="Pfam" id="PF03334">
    <property type="entry name" value="PhaG_MnhG_YufB"/>
    <property type="match status" value="1"/>
</dbReference>
<dbReference type="PANTHER" id="PTHR34703:SF1">
    <property type="entry name" value="ANTIPORTER SUBUNIT MNHG2-RELATED"/>
    <property type="match status" value="1"/>
</dbReference>
<reference evidence="3" key="1">
    <citation type="journal article" date="2019" name="Int. J. Syst. Evol. Microbiol.">
        <title>The Global Catalogue of Microorganisms (GCM) 10K type strain sequencing project: providing services to taxonomists for standard genome sequencing and annotation.</title>
        <authorList>
            <consortium name="The Broad Institute Genomics Platform"/>
            <consortium name="The Broad Institute Genome Sequencing Center for Infectious Disease"/>
            <person name="Wu L."/>
            <person name="Ma J."/>
        </authorList>
    </citation>
    <scope>NUCLEOTIDE SEQUENCE [LARGE SCALE GENOMIC DNA]</scope>
    <source>
        <strain evidence="3">CECT 7069</strain>
    </source>
</reference>
<keyword evidence="1" id="KW-0812">Transmembrane</keyword>
<dbReference type="InterPro" id="IPR005133">
    <property type="entry name" value="PhaG_MnhG_YufB"/>
</dbReference>
<accession>A0ABT8BGP0</accession>
<feature type="transmembrane region" description="Helical" evidence="1">
    <location>
        <begin position="44"/>
        <end position="64"/>
    </location>
</feature>
<keyword evidence="3" id="KW-1185">Reference proteome</keyword>
<sequence length="113" mass="11833">MTGADVPVWTACLVVVLALTGAGFSLVGAIGLVRLRTFYERVHAPTLGATLGMALIVAASILFFSVAEGRLVLRDLLIGVFLTVTTPVTLILLGRAATYRDRAEGNPDAPPDP</sequence>
<evidence type="ECO:0000313" key="3">
    <source>
        <dbReference type="Proteomes" id="UP001224644"/>
    </source>
</evidence>
<keyword evidence="1" id="KW-1133">Transmembrane helix</keyword>